<keyword evidence="3" id="KW-0812">Transmembrane</keyword>
<feature type="transmembrane region" description="Helical" evidence="3">
    <location>
        <begin position="36"/>
        <end position="54"/>
    </location>
</feature>
<dbReference type="GO" id="GO:0015225">
    <property type="term" value="F:biotin transmembrane transporter activity"/>
    <property type="evidence" value="ECO:0007669"/>
    <property type="project" value="UniProtKB-UniRule"/>
</dbReference>
<dbReference type="AlphaFoldDB" id="A0A5A9ZUQ3"/>
<feature type="transmembrane region" description="Helical" evidence="3">
    <location>
        <begin position="186"/>
        <end position="203"/>
    </location>
</feature>
<proteinExistence type="inferred from homology"/>
<reference evidence="4 5" key="1">
    <citation type="submission" date="2019-07" db="EMBL/GenBank/DDBJ databases">
        <title>Aquicoccus porphyridii gen. nov., sp. nov., isolated from a small marine red alga, Porphyridium marinum.</title>
        <authorList>
            <person name="Liu L."/>
        </authorList>
    </citation>
    <scope>NUCLEOTIDE SEQUENCE [LARGE SCALE GENOMIC DNA]</scope>
    <source>
        <strain evidence="4 5">L1 8-17</strain>
    </source>
</reference>
<dbReference type="InterPro" id="IPR003784">
    <property type="entry name" value="BioY"/>
</dbReference>
<dbReference type="Pfam" id="PF02632">
    <property type="entry name" value="BioY"/>
    <property type="match status" value="1"/>
</dbReference>
<keyword evidence="3" id="KW-1133">Transmembrane helix</keyword>
<dbReference type="PIRSF" id="PIRSF016661">
    <property type="entry name" value="BioY"/>
    <property type="match status" value="1"/>
</dbReference>
<comment type="subcellular location">
    <subcellularLocation>
        <location evidence="2">Cell membrane</location>
        <topology evidence="2">Multi-pass membrane protein</topology>
    </subcellularLocation>
</comment>
<dbReference type="GO" id="GO:0005886">
    <property type="term" value="C:plasma membrane"/>
    <property type="evidence" value="ECO:0007669"/>
    <property type="project" value="UniProtKB-SubCell"/>
</dbReference>
<comment type="similarity">
    <text evidence="1 2">Belongs to the BioY family.</text>
</comment>
<dbReference type="EMBL" id="VINQ01000001">
    <property type="protein sequence ID" value="KAA0920656.1"/>
    <property type="molecule type" value="Genomic_DNA"/>
</dbReference>
<gene>
    <name evidence="4" type="ORF">FLO80_00280</name>
</gene>
<keyword evidence="2" id="KW-0813">Transport</keyword>
<feature type="transmembrane region" description="Helical" evidence="3">
    <location>
        <begin position="142"/>
        <end position="166"/>
    </location>
</feature>
<evidence type="ECO:0000313" key="4">
    <source>
        <dbReference type="EMBL" id="KAA0920656.1"/>
    </source>
</evidence>
<evidence type="ECO:0000313" key="5">
    <source>
        <dbReference type="Proteomes" id="UP000325291"/>
    </source>
</evidence>
<sequence>MQFIKEDERLAIAEKRPVLVEALGFTRGYATSARDLALIVAGVGALVLAANIRVPMWPVPVTMQTLAVLMIGAGYGLRLGLVTVLAYLALGAAGVAVFAGESAGLAYMAGPTGGYLVGFVVAAGLMAALARRGWDRTVLRMGAAMILGNAAIYACGLAWMSALFAADKGMGWVLQYGMVNFLPGDALKIALAAMLMPLLWRAVKR</sequence>
<dbReference type="PANTHER" id="PTHR34295:SF1">
    <property type="entry name" value="BIOTIN TRANSPORTER BIOY"/>
    <property type="match status" value="1"/>
</dbReference>
<feature type="transmembrane region" description="Helical" evidence="3">
    <location>
        <begin position="66"/>
        <end position="99"/>
    </location>
</feature>
<name>A0A5A9ZUQ3_9RHOB</name>
<keyword evidence="5" id="KW-1185">Reference proteome</keyword>
<dbReference type="PANTHER" id="PTHR34295">
    <property type="entry name" value="BIOTIN TRANSPORTER BIOY"/>
    <property type="match status" value="1"/>
</dbReference>
<evidence type="ECO:0000256" key="2">
    <source>
        <dbReference type="PIRNR" id="PIRNR016661"/>
    </source>
</evidence>
<evidence type="ECO:0000256" key="3">
    <source>
        <dbReference type="SAM" id="Phobius"/>
    </source>
</evidence>
<keyword evidence="2 3" id="KW-0472">Membrane</keyword>
<dbReference type="Proteomes" id="UP000325291">
    <property type="component" value="Unassembled WGS sequence"/>
</dbReference>
<evidence type="ECO:0000256" key="1">
    <source>
        <dbReference type="ARBA" id="ARBA00010692"/>
    </source>
</evidence>
<feature type="transmembrane region" description="Helical" evidence="3">
    <location>
        <begin position="105"/>
        <end position="130"/>
    </location>
</feature>
<comment type="caution">
    <text evidence="4">The sequence shown here is derived from an EMBL/GenBank/DDBJ whole genome shotgun (WGS) entry which is preliminary data.</text>
</comment>
<keyword evidence="2" id="KW-1003">Cell membrane</keyword>
<dbReference type="RefSeq" id="WP_111362312.1">
    <property type="nucleotide sequence ID" value="NZ_JASHJG010000018.1"/>
</dbReference>
<dbReference type="Gene3D" id="1.10.1760.20">
    <property type="match status" value="1"/>
</dbReference>
<protein>
    <recommendedName>
        <fullName evidence="2">Biotin transporter</fullName>
    </recommendedName>
</protein>
<organism evidence="4 5">
    <name type="scientific">Aquicoccus porphyridii</name>
    <dbReference type="NCBI Taxonomy" id="1852029"/>
    <lineage>
        <taxon>Bacteria</taxon>
        <taxon>Pseudomonadati</taxon>
        <taxon>Pseudomonadota</taxon>
        <taxon>Alphaproteobacteria</taxon>
        <taxon>Rhodobacterales</taxon>
        <taxon>Paracoccaceae</taxon>
        <taxon>Aquicoccus</taxon>
    </lineage>
</organism>
<accession>A0A5A9ZUQ3</accession>